<name>A0A8R1HYX2_CAEJA</name>
<feature type="signal peptide" evidence="2">
    <location>
        <begin position="1"/>
        <end position="20"/>
    </location>
</feature>
<keyword evidence="2" id="KW-0732">Signal</keyword>
<accession>A0A8R1HYX2</accession>
<reference evidence="4" key="1">
    <citation type="submission" date="2010-08" db="EMBL/GenBank/DDBJ databases">
        <authorList>
            <consortium name="Caenorhabditis japonica Sequencing Consortium"/>
            <person name="Wilson R.K."/>
        </authorList>
    </citation>
    <scope>NUCLEOTIDE SEQUENCE [LARGE SCALE GENOMIC DNA]</scope>
    <source>
        <strain evidence="4">DF5081</strain>
    </source>
</reference>
<feature type="region of interest" description="Disordered" evidence="1">
    <location>
        <begin position="41"/>
        <end position="157"/>
    </location>
</feature>
<evidence type="ECO:0000256" key="2">
    <source>
        <dbReference type="SAM" id="SignalP"/>
    </source>
</evidence>
<dbReference type="Proteomes" id="UP000005237">
    <property type="component" value="Unassembled WGS sequence"/>
</dbReference>
<evidence type="ECO:0000313" key="4">
    <source>
        <dbReference type="Proteomes" id="UP000005237"/>
    </source>
</evidence>
<feature type="chain" id="PRO_5035737819" description="Galectin" evidence="2">
    <location>
        <begin position="21"/>
        <end position="350"/>
    </location>
</feature>
<feature type="compositionally biased region" description="Low complexity" evidence="1">
    <location>
        <begin position="66"/>
        <end position="80"/>
    </location>
</feature>
<feature type="compositionally biased region" description="Low complexity" evidence="1">
    <location>
        <begin position="121"/>
        <end position="149"/>
    </location>
</feature>
<organism evidence="3 4">
    <name type="scientific">Caenorhabditis japonica</name>
    <dbReference type="NCBI Taxonomy" id="281687"/>
    <lineage>
        <taxon>Eukaryota</taxon>
        <taxon>Metazoa</taxon>
        <taxon>Ecdysozoa</taxon>
        <taxon>Nematoda</taxon>
        <taxon>Chromadorea</taxon>
        <taxon>Rhabditida</taxon>
        <taxon>Rhabditina</taxon>
        <taxon>Rhabditomorpha</taxon>
        <taxon>Rhabditoidea</taxon>
        <taxon>Rhabditidae</taxon>
        <taxon>Peloderinae</taxon>
        <taxon>Caenorhabditis</taxon>
    </lineage>
</organism>
<dbReference type="EnsemblMetazoa" id="CJA10674.1">
    <property type="protein sequence ID" value="CJA10674.1"/>
    <property type="gene ID" value="WBGene00129878"/>
</dbReference>
<evidence type="ECO:0000256" key="1">
    <source>
        <dbReference type="SAM" id="MobiDB-lite"/>
    </source>
</evidence>
<proteinExistence type="predicted"/>
<reference evidence="3" key="2">
    <citation type="submission" date="2022-06" db="UniProtKB">
        <authorList>
            <consortium name="EnsemblMetazoa"/>
        </authorList>
    </citation>
    <scope>IDENTIFICATION</scope>
    <source>
        <strain evidence="3">DF5081</strain>
    </source>
</reference>
<protein>
    <recommendedName>
        <fullName evidence="5">Galectin</fullName>
    </recommendedName>
</protein>
<keyword evidence="4" id="KW-1185">Reference proteome</keyword>
<evidence type="ECO:0008006" key="5">
    <source>
        <dbReference type="Google" id="ProtNLM"/>
    </source>
</evidence>
<feature type="compositionally biased region" description="Polar residues" evidence="1">
    <location>
        <begin position="46"/>
        <end position="65"/>
    </location>
</feature>
<sequence length="350" mass="37724">MRVWIALCLVQALSVVFVVAEVSLRFKHLVSLTEFEYIDTGDSKSKSNSSFTNGTEGIDSLSSNATTQSPSGSGNNTNSGEGTGPGSSGNNTGSGESTGPGSSGNNTDSGVTPISGSTDNSTLPDDTDGSGTPDDSNDSTNTTDSTIDYTDFENNTLSTDSNETYVLTTTEAGLNNSNADCYLCVATVQCGETIHGDFSNPEVNVLFMKEMEDGDTLIVKGLVLPNAEKIYFDVFKDLSVGKVQVGGRPQSALVQFEHYYETNLTFSRSGSKEKDEWDSFRPATLPQSIREKKPWTLMFKMHREQTGFETGDENGFFNNHIPWTGPATTQSFNIRGDWQTTSVTFKCANS</sequence>
<dbReference type="AlphaFoldDB" id="A0A8R1HYX2"/>
<evidence type="ECO:0000313" key="3">
    <source>
        <dbReference type="EnsemblMetazoa" id="CJA10674.1"/>
    </source>
</evidence>